<gene>
    <name evidence="1" type="ORF">AWB69_01712</name>
</gene>
<sequence length="113" mass="12553">MQDVTLIGIDLSKHSFHLHGQDRRGRMVFRKKVTRKQLIEFIASFHACTVVIEACAGAHCTARKLATSGADHKCEVRSLAHLSSEVRNPRGSSFATLCARFGKQILHILIGEQ</sequence>
<reference evidence="1 2" key="1">
    <citation type="submission" date="2016-01" db="EMBL/GenBank/DDBJ databases">
        <authorList>
            <person name="Oliw E.H."/>
        </authorList>
    </citation>
    <scope>NUCLEOTIDE SEQUENCE [LARGE SCALE GENOMIC DNA]</scope>
    <source>
        <strain evidence="1">LMG 27134</strain>
    </source>
</reference>
<dbReference type="EMBL" id="FCOK02000008">
    <property type="protein sequence ID" value="SAL24018.1"/>
    <property type="molecule type" value="Genomic_DNA"/>
</dbReference>
<dbReference type="AlphaFoldDB" id="A0A158FVZ0"/>
<proteinExistence type="predicted"/>
<evidence type="ECO:0000313" key="2">
    <source>
        <dbReference type="Proteomes" id="UP000054683"/>
    </source>
</evidence>
<dbReference type="Proteomes" id="UP000054683">
    <property type="component" value="Unassembled WGS sequence"/>
</dbReference>
<organism evidence="1 2">
    <name type="scientific">Caballeronia udeis</name>
    <dbReference type="NCBI Taxonomy" id="1232866"/>
    <lineage>
        <taxon>Bacteria</taxon>
        <taxon>Pseudomonadati</taxon>
        <taxon>Pseudomonadota</taxon>
        <taxon>Betaproteobacteria</taxon>
        <taxon>Burkholderiales</taxon>
        <taxon>Burkholderiaceae</taxon>
        <taxon>Caballeronia</taxon>
    </lineage>
</organism>
<accession>A0A158FVZ0</accession>
<protein>
    <submittedName>
        <fullName evidence="1">Transposase</fullName>
    </submittedName>
</protein>
<evidence type="ECO:0000313" key="1">
    <source>
        <dbReference type="EMBL" id="SAL24018.1"/>
    </source>
</evidence>
<name>A0A158FVZ0_9BURK</name>